<dbReference type="AlphaFoldDB" id="A0AAD8EG37"/>
<comment type="caution">
    <text evidence="1">The sequence shown here is derived from an EMBL/GenBank/DDBJ whole genome shotgun (WGS) entry which is preliminary data.</text>
</comment>
<feature type="non-terminal residue" evidence="1">
    <location>
        <position position="55"/>
    </location>
</feature>
<protein>
    <submittedName>
        <fullName evidence="1">Uncharacterized protein</fullName>
    </submittedName>
</protein>
<keyword evidence="2" id="KW-1185">Reference proteome</keyword>
<reference evidence="1" key="1">
    <citation type="journal article" date="2023" name="IScience">
        <title>Live-bearing cockroach genome reveals convergent evolutionary mechanisms linked to viviparity in insects and beyond.</title>
        <authorList>
            <person name="Fouks B."/>
            <person name="Harrison M.C."/>
            <person name="Mikhailova A.A."/>
            <person name="Marchal E."/>
            <person name="English S."/>
            <person name="Carruthers M."/>
            <person name="Jennings E.C."/>
            <person name="Chiamaka E.L."/>
            <person name="Frigard R.A."/>
            <person name="Pippel M."/>
            <person name="Attardo G.M."/>
            <person name="Benoit J.B."/>
            <person name="Bornberg-Bauer E."/>
            <person name="Tobe S.S."/>
        </authorList>
    </citation>
    <scope>NUCLEOTIDE SEQUENCE</scope>
    <source>
        <strain evidence="1">Stay&amp;Tobe</strain>
    </source>
</reference>
<accession>A0AAD8EG37</accession>
<organism evidence="1 2">
    <name type="scientific">Diploptera punctata</name>
    <name type="common">Pacific beetle cockroach</name>
    <dbReference type="NCBI Taxonomy" id="6984"/>
    <lineage>
        <taxon>Eukaryota</taxon>
        <taxon>Metazoa</taxon>
        <taxon>Ecdysozoa</taxon>
        <taxon>Arthropoda</taxon>
        <taxon>Hexapoda</taxon>
        <taxon>Insecta</taxon>
        <taxon>Pterygota</taxon>
        <taxon>Neoptera</taxon>
        <taxon>Polyneoptera</taxon>
        <taxon>Dictyoptera</taxon>
        <taxon>Blattodea</taxon>
        <taxon>Blaberoidea</taxon>
        <taxon>Blaberidae</taxon>
        <taxon>Diplopterinae</taxon>
        <taxon>Diploptera</taxon>
    </lineage>
</organism>
<name>A0AAD8EG37_DIPPU</name>
<dbReference type="Proteomes" id="UP001233999">
    <property type="component" value="Unassembled WGS sequence"/>
</dbReference>
<gene>
    <name evidence="1" type="ORF">L9F63_017859</name>
</gene>
<evidence type="ECO:0000313" key="1">
    <source>
        <dbReference type="EMBL" id="KAJ9588821.1"/>
    </source>
</evidence>
<proteinExistence type="predicted"/>
<dbReference type="EMBL" id="JASPKZ010005301">
    <property type="protein sequence ID" value="KAJ9588821.1"/>
    <property type="molecule type" value="Genomic_DNA"/>
</dbReference>
<evidence type="ECO:0000313" key="2">
    <source>
        <dbReference type="Proteomes" id="UP001233999"/>
    </source>
</evidence>
<sequence length="55" mass="6444">MGIVLPQSTFRQRKYNSTVLAALNYYQRAKVYYTFTRKYDVTYSIAMVGRKPSPT</sequence>
<reference evidence="1" key="2">
    <citation type="submission" date="2023-05" db="EMBL/GenBank/DDBJ databases">
        <authorList>
            <person name="Fouks B."/>
        </authorList>
    </citation>
    <scope>NUCLEOTIDE SEQUENCE</scope>
    <source>
        <strain evidence="1">Stay&amp;Tobe</strain>
        <tissue evidence="1">Testes</tissue>
    </source>
</reference>